<keyword evidence="1" id="KW-0472">Membrane</keyword>
<protein>
    <recommendedName>
        <fullName evidence="2">CAAX prenyl protease 2/Lysostaphin resistance protein A-like domain-containing protein</fullName>
    </recommendedName>
</protein>
<evidence type="ECO:0000259" key="2">
    <source>
        <dbReference type="Pfam" id="PF02517"/>
    </source>
</evidence>
<sequence>MKALAQVAKPLASALALQAGILLVGALLHRNAMGAAAVQAAAAEFGSGQFGVAWSTPLEKAPPAKAIALRALRGAGYALGLAVVLVGLALVTRAATFHGAAQIGVLPLINGLIVSVLLAVRDELILRGMVLRALDGAVPRAVELVVCGLVAAAAAWGSKEGAGALEIVAAGVFGAGFAALWKIDRGAWMAWGANATFHFVMTTLTHGAVFDVRVAQGTWAQAVL</sequence>
<accession>A0ABZ2KRI4</accession>
<dbReference type="InterPro" id="IPR003675">
    <property type="entry name" value="Rce1/LyrA-like_dom"/>
</dbReference>
<keyword evidence="1" id="KW-0812">Transmembrane</keyword>
<dbReference type="Pfam" id="PF02517">
    <property type="entry name" value="Rce1-like"/>
    <property type="match status" value="1"/>
</dbReference>
<keyword evidence="1" id="KW-1133">Transmembrane helix</keyword>
<evidence type="ECO:0000313" key="4">
    <source>
        <dbReference type="Proteomes" id="UP001379533"/>
    </source>
</evidence>
<feature type="transmembrane region" description="Helical" evidence="1">
    <location>
        <begin position="103"/>
        <end position="120"/>
    </location>
</feature>
<reference evidence="3 4" key="1">
    <citation type="submission" date="2021-12" db="EMBL/GenBank/DDBJ databases">
        <title>Discovery of the Pendulisporaceae a myxobacterial family with distinct sporulation behavior and unique specialized metabolism.</title>
        <authorList>
            <person name="Garcia R."/>
            <person name="Popoff A."/>
            <person name="Bader C.D."/>
            <person name="Loehr J."/>
            <person name="Walesch S."/>
            <person name="Walt C."/>
            <person name="Boldt J."/>
            <person name="Bunk B."/>
            <person name="Haeckl F.J.F.P.J."/>
            <person name="Gunesch A.P."/>
            <person name="Birkelbach J."/>
            <person name="Nuebel U."/>
            <person name="Pietschmann T."/>
            <person name="Bach T."/>
            <person name="Mueller R."/>
        </authorList>
    </citation>
    <scope>NUCLEOTIDE SEQUENCE [LARGE SCALE GENOMIC DNA]</scope>
    <source>
        <strain evidence="3 4">MSr12523</strain>
    </source>
</reference>
<feature type="domain" description="CAAX prenyl protease 2/Lysostaphin resistance protein A-like" evidence="2">
    <location>
        <begin position="107"/>
        <end position="199"/>
    </location>
</feature>
<feature type="transmembrane region" description="Helical" evidence="1">
    <location>
        <begin position="66"/>
        <end position="91"/>
    </location>
</feature>
<keyword evidence="4" id="KW-1185">Reference proteome</keyword>
<evidence type="ECO:0000313" key="3">
    <source>
        <dbReference type="EMBL" id="WXA99594.1"/>
    </source>
</evidence>
<name>A0ABZ2KRI4_9BACT</name>
<dbReference type="RefSeq" id="WP_394850234.1">
    <property type="nucleotide sequence ID" value="NZ_CP089982.1"/>
</dbReference>
<dbReference type="EMBL" id="CP089982">
    <property type="protein sequence ID" value="WXA99594.1"/>
    <property type="molecule type" value="Genomic_DNA"/>
</dbReference>
<feature type="transmembrane region" description="Helical" evidence="1">
    <location>
        <begin position="140"/>
        <end position="157"/>
    </location>
</feature>
<proteinExistence type="predicted"/>
<dbReference type="Proteomes" id="UP001379533">
    <property type="component" value="Chromosome"/>
</dbReference>
<feature type="transmembrane region" description="Helical" evidence="1">
    <location>
        <begin position="164"/>
        <end position="183"/>
    </location>
</feature>
<organism evidence="3 4">
    <name type="scientific">Pendulispora brunnea</name>
    <dbReference type="NCBI Taxonomy" id="2905690"/>
    <lineage>
        <taxon>Bacteria</taxon>
        <taxon>Pseudomonadati</taxon>
        <taxon>Myxococcota</taxon>
        <taxon>Myxococcia</taxon>
        <taxon>Myxococcales</taxon>
        <taxon>Sorangiineae</taxon>
        <taxon>Pendulisporaceae</taxon>
        <taxon>Pendulispora</taxon>
    </lineage>
</organism>
<evidence type="ECO:0000256" key="1">
    <source>
        <dbReference type="SAM" id="Phobius"/>
    </source>
</evidence>
<gene>
    <name evidence="3" type="ORF">LZC95_22610</name>
</gene>